<comment type="caution">
    <text evidence="1">The sequence shown here is derived from an EMBL/GenBank/DDBJ whole genome shotgun (WGS) entry which is preliminary data.</text>
</comment>
<protein>
    <submittedName>
        <fullName evidence="1">Uncharacterized protein</fullName>
    </submittedName>
</protein>
<gene>
    <name evidence="1" type="ORF">CDAUBV1_LOCUS17570</name>
</gene>
<dbReference type="Proteomes" id="UP001497525">
    <property type="component" value="Unassembled WGS sequence"/>
</dbReference>
<sequence>MCRNWNILTTNSSYPVFARELGALKKVPVHSTLDPTVNCFMYEIFISPGERDQRQKRENDFHEAYDKLTLVCRN</sequence>
<reference evidence="1" key="1">
    <citation type="submission" date="2024-06" db="EMBL/GenBank/DDBJ databases">
        <authorList>
            <person name="Liu X."/>
            <person name="Lenzi L."/>
            <person name="Haldenby T S."/>
            <person name="Uol C."/>
        </authorList>
    </citation>
    <scope>NUCLEOTIDE SEQUENCE</scope>
</reference>
<dbReference type="EMBL" id="CAXLJL010001014">
    <property type="protein sequence ID" value="CAL5142334.1"/>
    <property type="molecule type" value="Genomic_DNA"/>
</dbReference>
<evidence type="ECO:0000313" key="2">
    <source>
        <dbReference type="Proteomes" id="UP001497525"/>
    </source>
</evidence>
<accession>A0AAV2TY61</accession>
<proteinExistence type="predicted"/>
<feature type="non-terminal residue" evidence="1">
    <location>
        <position position="74"/>
    </location>
</feature>
<dbReference type="AlphaFoldDB" id="A0AAV2TY61"/>
<name>A0AAV2TY61_CALDB</name>
<organism evidence="1 2">
    <name type="scientific">Calicophoron daubneyi</name>
    <name type="common">Rumen fluke</name>
    <name type="synonym">Paramphistomum daubneyi</name>
    <dbReference type="NCBI Taxonomy" id="300641"/>
    <lineage>
        <taxon>Eukaryota</taxon>
        <taxon>Metazoa</taxon>
        <taxon>Spiralia</taxon>
        <taxon>Lophotrochozoa</taxon>
        <taxon>Platyhelminthes</taxon>
        <taxon>Trematoda</taxon>
        <taxon>Digenea</taxon>
        <taxon>Plagiorchiida</taxon>
        <taxon>Pronocephalata</taxon>
        <taxon>Paramphistomoidea</taxon>
        <taxon>Paramphistomidae</taxon>
        <taxon>Calicophoron</taxon>
    </lineage>
</organism>
<evidence type="ECO:0000313" key="1">
    <source>
        <dbReference type="EMBL" id="CAL5142334.1"/>
    </source>
</evidence>